<dbReference type="Pfam" id="PF12729">
    <property type="entry name" value="4HB_MCP_1"/>
    <property type="match status" value="1"/>
</dbReference>
<comment type="similarity">
    <text evidence="2">Belongs to the methyl-accepting chemotaxis (MCP) protein family.</text>
</comment>
<evidence type="ECO:0000313" key="7">
    <source>
        <dbReference type="EMBL" id="RXN83700.1"/>
    </source>
</evidence>
<dbReference type="CDD" id="cd06225">
    <property type="entry name" value="HAMP"/>
    <property type="match status" value="1"/>
</dbReference>
<dbReference type="PROSITE" id="PS50111">
    <property type="entry name" value="CHEMOTAXIS_TRANSDUC_2"/>
    <property type="match status" value="1"/>
</dbReference>
<dbReference type="InterPro" id="IPR003660">
    <property type="entry name" value="HAMP_dom"/>
</dbReference>
<evidence type="ECO:0000256" key="2">
    <source>
        <dbReference type="ARBA" id="ARBA00029447"/>
    </source>
</evidence>
<feature type="domain" description="HAMP" evidence="6">
    <location>
        <begin position="208"/>
        <end position="260"/>
    </location>
</feature>
<comment type="caution">
    <text evidence="7">The sequence shown here is derived from an EMBL/GenBank/DDBJ whole genome shotgun (WGS) entry which is preliminary data.</text>
</comment>
<dbReference type="SUPFAM" id="SSF58104">
    <property type="entry name" value="Methyl-accepting chemotaxis protein (MCP) signaling domain"/>
    <property type="match status" value="1"/>
</dbReference>
<keyword evidence="8" id="KW-1185">Reference proteome</keyword>
<dbReference type="PANTHER" id="PTHR32089:SF120">
    <property type="entry name" value="METHYL-ACCEPTING CHEMOTAXIS PROTEIN TLPQ"/>
    <property type="match status" value="1"/>
</dbReference>
<dbReference type="OrthoDB" id="9806477at2"/>
<feature type="transmembrane region" description="Helical" evidence="4">
    <location>
        <begin position="186"/>
        <end position="207"/>
    </location>
</feature>
<dbReference type="InterPro" id="IPR004090">
    <property type="entry name" value="Chemotax_Me-accpt_rcpt"/>
</dbReference>
<dbReference type="GO" id="GO:0016020">
    <property type="term" value="C:membrane"/>
    <property type="evidence" value="ECO:0007669"/>
    <property type="project" value="InterPro"/>
</dbReference>
<protein>
    <submittedName>
        <fullName evidence="7">Methyl-accepting chemotaxis protein</fullName>
    </submittedName>
</protein>
<dbReference type="Pfam" id="PF00015">
    <property type="entry name" value="MCPsignal"/>
    <property type="match status" value="1"/>
</dbReference>
<keyword evidence="4" id="KW-0472">Membrane</keyword>
<dbReference type="PRINTS" id="PR00260">
    <property type="entry name" value="CHEMTRNSDUCR"/>
</dbReference>
<dbReference type="Proteomes" id="UP000290849">
    <property type="component" value="Unassembled WGS sequence"/>
</dbReference>
<dbReference type="Pfam" id="PF00672">
    <property type="entry name" value="HAMP"/>
    <property type="match status" value="1"/>
</dbReference>
<name>A0A4Q1HE63_9BURK</name>
<reference evidence="7 8" key="1">
    <citation type="journal article" date="2017" name="Int. J. Syst. Evol. Microbiol.">
        <title>Achromobacter aloeverae sp. nov., isolated from the root of Aloe vera (L.) Burm.f.</title>
        <authorList>
            <person name="Kuncharoen N."/>
            <person name="Muramatsu Y."/>
            <person name="Shibata C."/>
            <person name="Kamakura Y."/>
            <person name="Nakagawa Y."/>
            <person name="Tanasupawat S."/>
        </authorList>
    </citation>
    <scope>NUCLEOTIDE SEQUENCE [LARGE SCALE GENOMIC DNA]</scope>
    <source>
        <strain evidence="7 8">AVA-1</strain>
    </source>
</reference>
<keyword evidence="4" id="KW-0812">Transmembrane</keyword>
<proteinExistence type="inferred from homology"/>
<dbReference type="InterPro" id="IPR004089">
    <property type="entry name" value="MCPsignal_dom"/>
</dbReference>
<evidence type="ECO:0000259" key="6">
    <source>
        <dbReference type="PROSITE" id="PS50885"/>
    </source>
</evidence>
<dbReference type="GO" id="GO:0004888">
    <property type="term" value="F:transmembrane signaling receptor activity"/>
    <property type="evidence" value="ECO:0007669"/>
    <property type="project" value="InterPro"/>
</dbReference>
<accession>A0A4Q1HE63</accession>
<evidence type="ECO:0000256" key="4">
    <source>
        <dbReference type="SAM" id="Phobius"/>
    </source>
</evidence>
<keyword evidence="1 3" id="KW-0807">Transducer</keyword>
<dbReference type="InterPro" id="IPR024478">
    <property type="entry name" value="HlyB_4HB_MCP"/>
</dbReference>
<organism evidence="7 8">
    <name type="scientific">Achromobacter aloeverae</name>
    <dbReference type="NCBI Taxonomy" id="1750518"/>
    <lineage>
        <taxon>Bacteria</taxon>
        <taxon>Pseudomonadati</taxon>
        <taxon>Pseudomonadota</taxon>
        <taxon>Betaproteobacteria</taxon>
        <taxon>Burkholderiales</taxon>
        <taxon>Alcaligenaceae</taxon>
        <taxon>Achromobacter</taxon>
    </lineage>
</organism>
<evidence type="ECO:0000313" key="8">
    <source>
        <dbReference type="Proteomes" id="UP000290849"/>
    </source>
</evidence>
<dbReference type="PROSITE" id="PS50885">
    <property type="entry name" value="HAMP"/>
    <property type="match status" value="1"/>
</dbReference>
<dbReference type="AlphaFoldDB" id="A0A4Q1HE63"/>
<evidence type="ECO:0000256" key="1">
    <source>
        <dbReference type="ARBA" id="ARBA00023224"/>
    </source>
</evidence>
<dbReference type="PANTHER" id="PTHR32089">
    <property type="entry name" value="METHYL-ACCEPTING CHEMOTAXIS PROTEIN MCPB"/>
    <property type="match status" value="1"/>
</dbReference>
<evidence type="ECO:0000259" key="5">
    <source>
        <dbReference type="PROSITE" id="PS50111"/>
    </source>
</evidence>
<dbReference type="GO" id="GO:0006935">
    <property type="term" value="P:chemotaxis"/>
    <property type="evidence" value="ECO:0007669"/>
    <property type="project" value="InterPro"/>
</dbReference>
<sequence length="537" mass="58374">MKNITLRQRLLTSFAAILVIMLLMALVDYSRLLAIDSEAQAIDDDSLPGLQYSARILSAWQQGYEILGQAVTRQTPLPVLRDALERTDASLNEQLRGYAQSVFILDDREVYENFLKTMNAYREARTRFVATLQDSDAVHALAQLRDSVYPIYTSGRGQLDHMVEENSARAGLSVQHIIQTLRHAEWILVVGLVLALLAAIAFAALLMRAINSPMRKIVDSLGRFGNGDLGARLQLARRDEFGAIEAGFNRMADELADLVGKAQRSAIQVATSVTEIAATSRQQQATASEVASTTTEIGATSREIAATARDLVRTMNEVSTAADQTAALADGGHHDLTRMEQTMRSVVEAAGSVNGKLGVLNEKAGNINQVVTTINKVADQTNLLSLNAAIEAEKAGEYGRGFVVVATEIRRLADQTAVATYDIEQIVREIQSSVAAGVMGMDKFSEEVRRGMHDMQQVGEQLSQIIQHVQTLAPRVQVVNEGMQAQATGAEQINQALTQLADATQQTVESLRQSSVAIEDLNTVAGDLRGGVTRFKL</sequence>
<dbReference type="Gene3D" id="1.10.287.950">
    <property type="entry name" value="Methyl-accepting chemotaxis protein"/>
    <property type="match status" value="1"/>
</dbReference>
<dbReference type="SMART" id="SM00304">
    <property type="entry name" value="HAMP"/>
    <property type="match status" value="2"/>
</dbReference>
<gene>
    <name evidence="7" type="ORF">C7R54_25825</name>
</gene>
<dbReference type="RefSeq" id="WP_129153811.1">
    <property type="nucleotide sequence ID" value="NZ_JBHSDO010000015.1"/>
</dbReference>
<evidence type="ECO:0000256" key="3">
    <source>
        <dbReference type="PROSITE-ProRule" id="PRU00284"/>
    </source>
</evidence>
<dbReference type="SMART" id="SM00283">
    <property type="entry name" value="MA"/>
    <property type="match status" value="1"/>
</dbReference>
<keyword evidence="4" id="KW-1133">Transmembrane helix</keyword>
<feature type="domain" description="Methyl-accepting transducer" evidence="5">
    <location>
        <begin position="265"/>
        <end position="501"/>
    </location>
</feature>
<dbReference type="GO" id="GO:0007165">
    <property type="term" value="P:signal transduction"/>
    <property type="evidence" value="ECO:0007669"/>
    <property type="project" value="UniProtKB-KW"/>
</dbReference>
<dbReference type="EMBL" id="PYAL01000009">
    <property type="protein sequence ID" value="RXN83700.1"/>
    <property type="molecule type" value="Genomic_DNA"/>
</dbReference>